<sequence>MKIIFLDIDGVLNCESAYKNGECNYVEWTNHLGEKDHHQSFCLKSKELLNKLIDQTGAKIVISSTWRSSGIEFMKSVWQHEGMHGEIIGVTPNFRGDIDGYTIPRGCEIEKWLNDTGFSHINWDKSVQQEYIDKTGIENYIIIDDDSDMLYGQRHHFVHVLPSPRNKDGFNQFYYETALQKLSRTVIDLNF</sequence>
<evidence type="ECO:0000313" key="1">
    <source>
        <dbReference type="EMBL" id="CAB4219014.1"/>
    </source>
</evidence>
<dbReference type="Pfam" id="PF18143">
    <property type="entry name" value="HAD_SAK_2"/>
    <property type="match status" value="1"/>
</dbReference>
<dbReference type="EMBL" id="LR797474">
    <property type="protein sequence ID" value="CAB4219014.1"/>
    <property type="molecule type" value="Genomic_DNA"/>
</dbReference>
<protein>
    <submittedName>
        <fullName evidence="1">Uncharacterized protein</fullName>
    </submittedName>
</protein>
<accession>A0A6J5SW63</accession>
<proteinExistence type="predicted"/>
<name>A0A6J5SW63_9CAUD</name>
<organism evidence="1">
    <name type="scientific">uncultured Caudovirales phage</name>
    <dbReference type="NCBI Taxonomy" id="2100421"/>
    <lineage>
        <taxon>Viruses</taxon>
        <taxon>Duplodnaviria</taxon>
        <taxon>Heunggongvirae</taxon>
        <taxon>Uroviricota</taxon>
        <taxon>Caudoviricetes</taxon>
        <taxon>Peduoviridae</taxon>
        <taxon>Maltschvirus</taxon>
        <taxon>Maltschvirus maltsch</taxon>
    </lineage>
</organism>
<reference evidence="1" key="1">
    <citation type="submission" date="2020-05" db="EMBL/GenBank/DDBJ databases">
        <authorList>
            <person name="Chiriac C."/>
            <person name="Salcher M."/>
            <person name="Ghai R."/>
            <person name="Kavagutti S V."/>
        </authorList>
    </citation>
    <scope>NUCLEOTIDE SEQUENCE</scope>
</reference>
<gene>
    <name evidence="1" type="ORF">UFOVP1604_97</name>
</gene>